<dbReference type="Gene3D" id="3.40.50.10070">
    <property type="entry name" value="TolB, N-terminal domain"/>
    <property type="match status" value="1"/>
</dbReference>
<evidence type="ECO:0000313" key="4">
    <source>
        <dbReference type="Proteomes" id="UP000600214"/>
    </source>
</evidence>
<dbReference type="SUPFAM" id="SSF48452">
    <property type="entry name" value="TPR-like"/>
    <property type="match status" value="2"/>
</dbReference>
<evidence type="ECO:0000256" key="1">
    <source>
        <dbReference type="ARBA" id="ARBA00022737"/>
    </source>
</evidence>
<dbReference type="EMBL" id="BMIA01000001">
    <property type="protein sequence ID" value="GGH31225.1"/>
    <property type="molecule type" value="Genomic_DNA"/>
</dbReference>
<dbReference type="InterPro" id="IPR011990">
    <property type="entry name" value="TPR-like_helical_dom_sf"/>
</dbReference>
<organism evidence="3 4">
    <name type="scientific">Dyadobacter endophyticus</name>
    <dbReference type="NCBI Taxonomy" id="1749036"/>
    <lineage>
        <taxon>Bacteria</taxon>
        <taxon>Pseudomonadati</taxon>
        <taxon>Bacteroidota</taxon>
        <taxon>Cytophagia</taxon>
        <taxon>Cytophagales</taxon>
        <taxon>Spirosomataceae</taxon>
        <taxon>Dyadobacter</taxon>
    </lineage>
</organism>
<name>A0ABQ1YMA8_9BACT</name>
<dbReference type="InterPro" id="IPR050498">
    <property type="entry name" value="Ycf3"/>
</dbReference>
<proteinExistence type="predicted"/>
<dbReference type="PANTHER" id="PTHR44858:SF1">
    <property type="entry name" value="UDP-N-ACETYLGLUCOSAMINE--PEPTIDE N-ACETYLGLUCOSAMINYLTRANSFERASE SPINDLY-RELATED"/>
    <property type="match status" value="1"/>
</dbReference>
<evidence type="ECO:0000313" key="3">
    <source>
        <dbReference type="EMBL" id="GGH31225.1"/>
    </source>
</evidence>
<sequence>MNEKNHPNRPSAQISIAVLPFTNLSNDPEEEYFSDGVTEEIINVLSRVPGLQVAGRTSSFTFKGHHHNPQWIGAQLQVGFVLDGSLQTSGDQLLITARLVKAEDGLQVWSEKYDRALEDIFDVQEEIAQAILGSVKIELLGEEPGIAFKRYTHNKEAYQLYLRARFYHNKFGGSDDYNRAIGYFQAALEIDPSYAIAYSGIASCYLNMWFYRHLPAAKALPLMKEATEQALALDDGIAESYLALARMQMLYEWDFAAASGSFQKALDLNWNTADLHGQHALYLALTDRPVEAEAEAAQALSLEPFSLINNFYAAYVYWVSAKFDLAVGQGRRLVALDPSFWGGHMITGLNLITLKDYPSAQDALETALEINYNGITLSACGVLFGLSGETDSARDILTQMSSLGKTSVVANYDMGIVNASIGETATAVACFQAAIDKHEPPMLFFKYIVRDWLSGDLYDQRYELLISQVVK</sequence>
<evidence type="ECO:0008006" key="5">
    <source>
        <dbReference type="Google" id="ProtNLM"/>
    </source>
</evidence>
<gene>
    <name evidence="3" type="ORF">GCM10007423_19940</name>
</gene>
<dbReference type="PANTHER" id="PTHR44858">
    <property type="entry name" value="TETRATRICOPEPTIDE REPEAT PROTEIN 6"/>
    <property type="match status" value="1"/>
</dbReference>
<keyword evidence="1" id="KW-0677">Repeat</keyword>
<accession>A0ABQ1YMA8</accession>
<dbReference type="Proteomes" id="UP000600214">
    <property type="component" value="Unassembled WGS sequence"/>
</dbReference>
<dbReference type="RefSeq" id="WP_188931213.1">
    <property type="nucleotide sequence ID" value="NZ_BMIA01000001.1"/>
</dbReference>
<dbReference type="Gene3D" id="1.25.40.10">
    <property type="entry name" value="Tetratricopeptide repeat domain"/>
    <property type="match status" value="2"/>
</dbReference>
<keyword evidence="2" id="KW-0802">TPR repeat</keyword>
<evidence type="ECO:0000256" key="2">
    <source>
        <dbReference type="ARBA" id="ARBA00022803"/>
    </source>
</evidence>
<protein>
    <recommendedName>
        <fullName evidence="5">TolB amino-terminal domain-containing protein</fullName>
    </recommendedName>
</protein>
<comment type="caution">
    <text evidence="3">The sequence shown here is derived from an EMBL/GenBank/DDBJ whole genome shotgun (WGS) entry which is preliminary data.</text>
</comment>
<reference evidence="4" key="1">
    <citation type="journal article" date="2019" name="Int. J. Syst. Evol. Microbiol.">
        <title>The Global Catalogue of Microorganisms (GCM) 10K type strain sequencing project: providing services to taxonomists for standard genome sequencing and annotation.</title>
        <authorList>
            <consortium name="The Broad Institute Genomics Platform"/>
            <consortium name="The Broad Institute Genome Sequencing Center for Infectious Disease"/>
            <person name="Wu L."/>
            <person name="Ma J."/>
        </authorList>
    </citation>
    <scope>NUCLEOTIDE SEQUENCE [LARGE SCALE GENOMIC DNA]</scope>
    <source>
        <strain evidence="4">CGMCC 1.15288</strain>
    </source>
</reference>
<keyword evidence="4" id="KW-1185">Reference proteome</keyword>